<sequence>MAGRMTFAIEAGSKATMTNNYYAVFIDDDELMLKAIRRTSRRLIPNWDATFINQPLTWQESLREKAYPDIVFCDYRMPGINGAELLQQVAHKYPLSIRVLMTGDTRDEILLGNSGNAHSLLNKPFSDEHLGELLSHVEKLKALPVTHSQQQCLGQLSQLPVLPEIIEKLRTALNDENTNASQIADIILEEPLIGARIMQVANSAYLGFQRTTDTLEEAISRLGTQLLYALTISFVLETETAHLMPAALHQQVCESTSQMAACGKALAVALNCPAKCKEKVFTAAVLNGTGRLVLAMVNENSPQLAAQLNKVSTHPDILITVFLLTLWCFPEELIAPLLDIQDAPLEEDKAWINILYYAHQYITVKDKSQDLADYTSTLPEDVKEALLKT</sequence>
<evidence type="ECO:0000313" key="5">
    <source>
        <dbReference type="Proteomes" id="UP000238949"/>
    </source>
</evidence>
<dbReference type="SMART" id="SM00448">
    <property type="entry name" value="REC"/>
    <property type="match status" value="1"/>
</dbReference>
<evidence type="ECO:0000313" key="4">
    <source>
        <dbReference type="EMBL" id="PRO71354.1"/>
    </source>
</evidence>
<feature type="modified residue" description="4-aspartylphosphate" evidence="1">
    <location>
        <position position="74"/>
    </location>
</feature>
<dbReference type="InterPro" id="IPR011006">
    <property type="entry name" value="CheY-like_superfamily"/>
</dbReference>
<feature type="domain" description="HDOD" evidence="3">
    <location>
        <begin position="159"/>
        <end position="343"/>
    </location>
</feature>
<dbReference type="Pfam" id="PF00072">
    <property type="entry name" value="Response_reg"/>
    <property type="match status" value="1"/>
</dbReference>
<gene>
    <name evidence="4" type="ORF">C6Y40_22590</name>
</gene>
<dbReference type="GO" id="GO:0000160">
    <property type="term" value="P:phosphorelay signal transduction system"/>
    <property type="evidence" value="ECO:0007669"/>
    <property type="project" value="InterPro"/>
</dbReference>
<dbReference type="SUPFAM" id="SSF109604">
    <property type="entry name" value="HD-domain/PDEase-like"/>
    <property type="match status" value="1"/>
</dbReference>
<dbReference type="Pfam" id="PF08668">
    <property type="entry name" value="HDOD"/>
    <property type="match status" value="1"/>
</dbReference>
<dbReference type="InterPro" id="IPR052340">
    <property type="entry name" value="RNase_Y/CdgJ"/>
</dbReference>
<organism evidence="4 5">
    <name type="scientific">Alteromonas alba</name>
    <dbReference type="NCBI Taxonomy" id="2079529"/>
    <lineage>
        <taxon>Bacteria</taxon>
        <taxon>Pseudomonadati</taxon>
        <taxon>Pseudomonadota</taxon>
        <taxon>Gammaproteobacteria</taxon>
        <taxon>Alteromonadales</taxon>
        <taxon>Alteromonadaceae</taxon>
        <taxon>Alteromonas/Salinimonas group</taxon>
        <taxon>Alteromonas</taxon>
    </lineage>
</organism>
<dbReference type="InterPro" id="IPR013976">
    <property type="entry name" value="HDOD"/>
</dbReference>
<dbReference type="PIRSF" id="PIRSF036883">
    <property type="entry name" value="RR_HD-GYP_mod"/>
    <property type="match status" value="1"/>
</dbReference>
<dbReference type="PROSITE" id="PS50110">
    <property type="entry name" value="RESPONSE_REGULATORY"/>
    <property type="match status" value="1"/>
</dbReference>
<dbReference type="InterPro" id="IPR014626">
    <property type="entry name" value="Sig_transdc_resp-reg_put"/>
</dbReference>
<proteinExistence type="predicted"/>
<accession>A0A2S9V4L3</accession>
<evidence type="ECO:0000259" key="2">
    <source>
        <dbReference type="PROSITE" id="PS50110"/>
    </source>
</evidence>
<dbReference type="PANTHER" id="PTHR33525:SF5">
    <property type="entry name" value="TWO COMPONENT SIGNAL TRANSDUCTION SYSTEM RESPONSE REGULATOR"/>
    <property type="match status" value="1"/>
</dbReference>
<reference evidence="5" key="1">
    <citation type="journal article" date="2020" name="Int. J. Syst. Evol. Microbiol.">
        <title>Alteromonas alba sp. nov., a marine bacterium isolated from the seawater of the West Pacific Ocean.</title>
        <authorList>
            <person name="Sun C."/>
            <person name="Wu Y.-H."/>
            <person name="Xamxidin M."/>
            <person name="Cheng H."/>
            <person name="Xu X.-W."/>
        </authorList>
    </citation>
    <scope>NUCLEOTIDE SEQUENCE [LARGE SCALE GENOMIC DNA]</scope>
    <source>
        <strain evidence="5">190</strain>
    </source>
</reference>
<dbReference type="AlphaFoldDB" id="A0A2S9V4L3"/>
<evidence type="ECO:0000259" key="3">
    <source>
        <dbReference type="PROSITE" id="PS51833"/>
    </source>
</evidence>
<feature type="domain" description="Response regulatory" evidence="2">
    <location>
        <begin position="22"/>
        <end position="138"/>
    </location>
</feature>
<keyword evidence="5" id="KW-1185">Reference proteome</keyword>
<dbReference type="PROSITE" id="PS51833">
    <property type="entry name" value="HDOD"/>
    <property type="match status" value="1"/>
</dbReference>
<dbReference type="InterPro" id="IPR001789">
    <property type="entry name" value="Sig_transdc_resp-reg_receiver"/>
</dbReference>
<evidence type="ECO:0000256" key="1">
    <source>
        <dbReference type="PROSITE-ProRule" id="PRU00169"/>
    </source>
</evidence>
<keyword evidence="1" id="KW-0597">Phosphoprotein</keyword>
<name>A0A2S9V4L3_9ALTE</name>
<dbReference type="EMBL" id="PVNP01000207">
    <property type="protein sequence ID" value="PRO71354.1"/>
    <property type="molecule type" value="Genomic_DNA"/>
</dbReference>
<dbReference type="Gene3D" id="3.40.50.2300">
    <property type="match status" value="1"/>
</dbReference>
<dbReference type="SUPFAM" id="SSF52172">
    <property type="entry name" value="CheY-like"/>
    <property type="match status" value="1"/>
</dbReference>
<dbReference type="PANTHER" id="PTHR33525">
    <property type="match status" value="1"/>
</dbReference>
<comment type="caution">
    <text evidence="4">The sequence shown here is derived from an EMBL/GenBank/DDBJ whole genome shotgun (WGS) entry which is preliminary data.</text>
</comment>
<protein>
    <recommendedName>
        <fullName evidence="6">Response regulator</fullName>
    </recommendedName>
</protein>
<dbReference type="Gene3D" id="1.10.3210.10">
    <property type="entry name" value="Hypothetical protein af1432"/>
    <property type="match status" value="1"/>
</dbReference>
<evidence type="ECO:0008006" key="6">
    <source>
        <dbReference type="Google" id="ProtNLM"/>
    </source>
</evidence>
<dbReference type="OrthoDB" id="5755654at2"/>
<dbReference type="Proteomes" id="UP000238949">
    <property type="component" value="Unassembled WGS sequence"/>
</dbReference>